<dbReference type="EMBL" id="JXTB01000039">
    <property type="protein sequence ID" value="PON72449.1"/>
    <property type="molecule type" value="Genomic_DNA"/>
</dbReference>
<sequence>MTIFLVSRNLEQNYTMRLVNRWQYVARKFDEDLLIYVRFTTVNSIQNKQNKIAIQAQFISLSLGGVDSLLLLMKKSLPELGLKTEDCIEMSGIESVTYFD</sequence>
<dbReference type="Proteomes" id="UP000237105">
    <property type="component" value="Unassembled WGS sequence"/>
</dbReference>
<reference evidence="2" key="1">
    <citation type="submission" date="2016-06" db="EMBL/GenBank/DDBJ databases">
        <title>Parallel loss of symbiosis genes in relatives of nitrogen-fixing non-legume Parasponia.</title>
        <authorList>
            <person name="Van Velzen R."/>
            <person name="Holmer R."/>
            <person name="Bu F."/>
            <person name="Rutten L."/>
            <person name="Van Zeijl A."/>
            <person name="Liu W."/>
            <person name="Santuari L."/>
            <person name="Cao Q."/>
            <person name="Sharma T."/>
            <person name="Shen D."/>
            <person name="Roswanjaya Y."/>
            <person name="Wardhani T."/>
            <person name="Kalhor M.S."/>
            <person name="Jansen J."/>
            <person name="Van den Hoogen J."/>
            <person name="Gungor B."/>
            <person name="Hartog M."/>
            <person name="Hontelez J."/>
            <person name="Verver J."/>
            <person name="Yang W.-C."/>
            <person name="Schijlen E."/>
            <person name="Repin R."/>
            <person name="Schilthuizen M."/>
            <person name="Schranz E."/>
            <person name="Heidstra R."/>
            <person name="Miyata K."/>
            <person name="Fedorova E."/>
            <person name="Kohlen W."/>
            <person name="Bisseling T."/>
            <person name="Smit S."/>
            <person name="Geurts R."/>
        </authorList>
    </citation>
    <scope>NUCLEOTIDE SEQUENCE [LARGE SCALE GENOMIC DNA]</scope>
    <source>
        <strain evidence="2">cv. WU1-14</strain>
    </source>
</reference>
<name>A0A2P5DGM8_PARAD</name>
<proteinExistence type="predicted"/>
<evidence type="ECO:0000313" key="2">
    <source>
        <dbReference type="Proteomes" id="UP000237105"/>
    </source>
</evidence>
<protein>
    <submittedName>
        <fullName evidence="1">Uncharacterized protein</fullName>
    </submittedName>
</protein>
<dbReference type="STRING" id="3476.A0A2P5DGM8"/>
<dbReference type="AlphaFoldDB" id="A0A2P5DGM8"/>
<dbReference type="Gene3D" id="3.40.462.20">
    <property type="match status" value="1"/>
</dbReference>
<dbReference type="OrthoDB" id="407275at2759"/>
<dbReference type="PANTHER" id="PTHR32448">
    <property type="entry name" value="OS08G0158400 PROTEIN"/>
    <property type="match status" value="1"/>
</dbReference>
<gene>
    <name evidence="1" type="ORF">PanWU01x14_064840</name>
</gene>
<evidence type="ECO:0000313" key="1">
    <source>
        <dbReference type="EMBL" id="PON72449.1"/>
    </source>
</evidence>
<comment type="caution">
    <text evidence="1">The sequence shown here is derived from an EMBL/GenBank/DDBJ whole genome shotgun (WGS) entry which is preliminary data.</text>
</comment>
<organism evidence="1 2">
    <name type="scientific">Parasponia andersonii</name>
    <name type="common">Sponia andersonii</name>
    <dbReference type="NCBI Taxonomy" id="3476"/>
    <lineage>
        <taxon>Eukaryota</taxon>
        <taxon>Viridiplantae</taxon>
        <taxon>Streptophyta</taxon>
        <taxon>Embryophyta</taxon>
        <taxon>Tracheophyta</taxon>
        <taxon>Spermatophyta</taxon>
        <taxon>Magnoliopsida</taxon>
        <taxon>eudicotyledons</taxon>
        <taxon>Gunneridae</taxon>
        <taxon>Pentapetalae</taxon>
        <taxon>rosids</taxon>
        <taxon>fabids</taxon>
        <taxon>Rosales</taxon>
        <taxon>Cannabaceae</taxon>
        <taxon>Parasponia</taxon>
    </lineage>
</organism>
<accession>A0A2P5DGM8</accession>
<keyword evidence="2" id="KW-1185">Reference proteome</keyword>